<reference evidence="14 15" key="1">
    <citation type="submission" date="2024-04" db="EMBL/GenBank/DDBJ databases">
        <title>Isolation of an actinomycete strain from pig manure.</title>
        <authorList>
            <person name="Gong T."/>
            <person name="Yu Z."/>
            <person name="An M."/>
            <person name="Wei C."/>
            <person name="Yang W."/>
            <person name="Liu L."/>
        </authorList>
    </citation>
    <scope>NUCLEOTIDE SEQUENCE [LARGE SCALE GENOMIC DNA]</scope>
    <source>
        <strain evidence="14 15">ZF39</strain>
    </source>
</reference>
<evidence type="ECO:0000256" key="8">
    <source>
        <dbReference type="ARBA" id="ARBA00022741"/>
    </source>
</evidence>
<name>A0ABZ3FR58_9ACTN</name>
<dbReference type="PROSITE" id="PS51163">
    <property type="entry name" value="YRDC"/>
    <property type="match status" value="1"/>
</dbReference>
<evidence type="ECO:0000256" key="11">
    <source>
        <dbReference type="ARBA" id="ARBA00048366"/>
    </source>
</evidence>
<evidence type="ECO:0000313" key="15">
    <source>
        <dbReference type="Proteomes" id="UP001442841"/>
    </source>
</evidence>
<dbReference type="PANTHER" id="PTHR17490">
    <property type="entry name" value="SUA5"/>
    <property type="match status" value="1"/>
</dbReference>
<dbReference type="InterPro" id="IPR050156">
    <property type="entry name" value="TC-AMP_synthase_SUA5"/>
</dbReference>
<evidence type="ECO:0000256" key="5">
    <source>
        <dbReference type="ARBA" id="ARBA00022679"/>
    </source>
</evidence>
<evidence type="ECO:0000256" key="1">
    <source>
        <dbReference type="ARBA" id="ARBA00004496"/>
    </source>
</evidence>
<comment type="similarity">
    <text evidence="2">Belongs to the SUA5 family.</text>
</comment>
<evidence type="ECO:0000256" key="2">
    <source>
        <dbReference type="ARBA" id="ARBA00007663"/>
    </source>
</evidence>
<keyword evidence="4" id="KW-0963">Cytoplasm</keyword>
<feature type="domain" description="YrdC-like" evidence="13">
    <location>
        <begin position="26"/>
        <end position="212"/>
    </location>
</feature>
<dbReference type="GO" id="GO:0061710">
    <property type="term" value="F:L-threonylcarbamoyladenylate synthase"/>
    <property type="evidence" value="ECO:0007669"/>
    <property type="project" value="UniProtKB-EC"/>
</dbReference>
<dbReference type="PIRSF" id="PIRSF004930">
    <property type="entry name" value="Tln_factor_SUA5"/>
    <property type="match status" value="1"/>
</dbReference>
<dbReference type="Proteomes" id="UP001442841">
    <property type="component" value="Chromosome"/>
</dbReference>
<keyword evidence="9" id="KW-0067">ATP-binding</keyword>
<evidence type="ECO:0000259" key="13">
    <source>
        <dbReference type="PROSITE" id="PS51163"/>
    </source>
</evidence>
<evidence type="ECO:0000256" key="3">
    <source>
        <dbReference type="ARBA" id="ARBA00012584"/>
    </source>
</evidence>
<dbReference type="InterPro" id="IPR010923">
    <property type="entry name" value="T(6)A37_SUA5"/>
</dbReference>
<dbReference type="NCBIfam" id="TIGR00057">
    <property type="entry name" value="L-threonylcarbamoyladenylate synthase"/>
    <property type="match status" value="1"/>
</dbReference>
<keyword evidence="6" id="KW-0819">tRNA processing</keyword>
<comment type="subcellular location">
    <subcellularLocation>
        <location evidence="1">Cytoplasm</location>
    </subcellularLocation>
</comment>
<proteinExistence type="inferred from homology"/>
<organism evidence="14 15">
    <name type="scientific">Ammonicoccus fulvus</name>
    <dbReference type="NCBI Taxonomy" id="3138240"/>
    <lineage>
        <taxon>Bacteria</taxon>
        <taxon>Bacillati</taxon>
        <taxon>Actinomycetota</taxon>
        <taxon>Actinomycetes</taxon>
        <taxon>Propionibacteriales</taxon>
        <taxon>Propionibacteriaceae</taxon>
        <taxon>Ammonicoccus</taxon>
    </lineage>
</organism>
<dbReference type="EMBL" id="CP154795">
    <property type="protein sequence ID" value="XAN07337.1"/>
    <property type="molecule type" value="Genomic_DNA"/>
</dbReference>
<evidence type="ECO:0000256" key="9">
    <source>
        <dbReference type="ARBA" id="ARBA00022840"/>
    </source>
</evidence>
<dbReference type="RefSeq" id="WP_425308792.1">
    <property type="nucleotide sequence ID" value="NZ_CP154795.1"/>
</dbReference>
<dbReference type="EC" id="2.7.7.87" evidence="3"/>
<comment type="catalytic activity">
    <reaction evidence="11">
        <text>L-threonine + hydrogencarbonate + ATP = L-threonylcarbamoyladenylate + diphosphate + H2O</text>
        <dbReference type="Rhea" id="RHEA:36407"/>
        <dbReference type="ChEBI" id="CHEBI:15377"/>
        <dbReference type="ChEBI" id="CHEBI:17544"/>
        <dbReference type="ChEBI" id="CHEBI:30616"/>
        <dbReference type="ChEBI" id="CHEBI:33019"/>
        <dbReference type="ChEBI" id="CHEBI:57926"/>
        <dbReference type="ChEBI" id="CHEBI:73682"/>
        <dbReference type="EC" id="2.7.7.87"/>
    </reaction>
</comment>
<evidence type="ECO:0000256" key="4">
    <source>
        <dbReference type="ARBA" id="ARBA00022490"/>
    </source>
</evidence>
<dbReference type="InterPro" id="IPR017945">
    <property type="entry name" value="DHBP_synth_RibB-like_a/b_dom"/>
</dbReference>
<sequence length="249" mass="25642">MSEAATSETEPTPGRVIDCSDPEQVEAAVAAAVTAVRDGHCIVIPTDTVYGIGADAFLSSAVRSLLEAKGRGRDMPPPVLVSDPSVLMALGREIPDNAKKLAERFWPGALTLIVPAQTSLRIDLGDTAGTIAVRVPDHDIARQVLRGTGPLAVSSANRTGAPSATTAADAKEQLGDRVAVYLDAGSTPGQVPSTIVDFTTSDYGIVVRAGKIPVAALREVIPYLEENIAPPPPVGRESDADAASEAGTG</sequence>
<evidence type="ECO:0000256" key="6">
    <source>
        <dbReference type="ARBA" id="ARBA00022694"/>
    </source>
</evidence>
<keyword evidence="8" id="KW-0547">Nucleotide-binding</keyword>
<evidence type="ECO:0000313" key="14">
    <source>
        <dbReference type="EMBL" id="XAN07337.1"/>
    </source>
</evidence>
<dbReference type="PANTHER" id="PTHR17490:SF16">
    <property type="entry name" value="THREONYLCARBAMOYL-AMP SYNTHASE"/>
    <property type="match status" value="1"/>
</dbReference>
<dbReference type="Pfam" id="PF01300">
    <property type="entry name" value="Sua5_yciO_yrdC"/>
    <property type="match status" value="1"/>
</dbReference>
<feature type="region of interest" description="Disordered" evidence="12">
    <location>
        <begin position="227"/>
        <end position="249"/>
    </location>
</feature>
<keyword evidence="15" id="KW-1185">Reference proteome</keyword>
<accession>A0ABZ3FR58</accession>
<dbReference type="Gene3D" id="3.90.870.10">
    <property type="entry name" value="DHBP synthase"/>
    <property type="match status" value="1"/>
</dbReference>
<protein>
    <recommendedName>
        <fullName evidence="10">L-threonylcarbamoyladenylate synthase</fullName>
        <ecNumber evidence="3">2.7.7.87</ecNumber>
    </recommendedName>
    <alternativeName>
        <fullName evidence="10">L-threonylcarbamoyladenylate synthase</fullName>
    </alternativeName>
</protein>
<dbReference type="SUPFAM" id="SSF55821">
    <property type="entry name" value="YrdC/RibB"/>
    <property type="match status" value="1"/>
</dbReference>
<dbReference type="InterPro" id="IPR006070">
    <property type="entry name" value="Sua5-like_dom"/>
</dbReference>
<evidence type="ECO:0000256" key="7">
    <source>
        <dbReference type="ARBA" id="ARBA00022695"/>
    </source>
</evidence>
<keyword evidence="7 14" id="KW-0548">Nucleotidyltransferase</keyword>
<evidence type="ECO:0000256" key="12">
    <source>
        <dbReference type="SAM" id="MobiDB-lite"/>
    </source>
</evidence>
<gene>
    <name evidence="14" type="ORF">AADG42_08535</name>
</gene>
<keyword evidence="5 14" id="KW-0808">Transferase</keyword>
<evidence type="ECO:0000256" key="10">
    <source>
        <dbReference type="ARBA" id="ARBA00029774"/>
    </source>
</evidence>